<dbReference type="SUPFAM" id="SSF53098">
    <property type="entry name" value="Ribonuclease H-like"/>
    <property type="match status" value="1"/>
</dbReference>
<dbReference type="GO" id="GO:0004523">
    <property type="term" value="F:RNA-DNA hybrid ribonuclease activity"/>
    <property type="evidence" value="ECO:0007669"/>
    <property type="project" value="InterPro"/>
</dbReference>
<dbReference type="Pfam" id="PF13456">
    <property type="entry name" value="RVT_3"/>
    <property type="match status" value="1"/>
</dbReference>
<gene>
    <name evidence="2" type="ORF">LWI28_002410</name>
</gene>
<accession>A0AAD5IBS7</accession>
<reference evidence="2" key="1">
    <citation type="journal article" date="2022" name="Plant J.">
        <title>Strategies of tolerance reflected in two North American maple genomes.</title>
        <authorList>
            <person name="McEvoy S.L."/>
            <person name="Sezen U.U."/>
            <person name="Trouern-Trend A."/>
            <person name="McMahon S.M."/>
            <person name="Schaberg P.G."/>
            <person name="Yang J."/>
            <person name="Wegrzyn J.L."/>
            <person name="Swenson N.G."/>
        </authorList>
    </citation>
    <scope>NUCLEOTIDE SEQUENCE</scope>
    <source>
        <strain evidence="2">91603</strain>
    </source>
</reference>
<name>A0AAD5IBS7_ACENE</name>
<protein>
    <recommendedName>
        <fullName evidence="1">RNase H type-1 domain-containing protein</fullName>
    </recommendedName>
</protein>
<dbReference type="InterPro" id="IPR036397">
    <property type="entry name" value="RNaseH_sf"/>
</dbReference>
<dbReference type="GO" id="GO:0003676">
    <property type="term" value="F:nucleic acid binding"/>
    <property type="evidence" value="ECO:0007669"/>
    <property type="project" value="InterPro"/>
</dbReference>
<dbReference type="AlphaFoldDB" id="A0AAD5IBS7"/>
<dbReference type="InterPro" id="IPR044730">
    <property type="entry name" value="RNase_H-like_dom_plant"/>
</dbReference>
<evidence type="ECO:0000313" key="2">
    <source>
        <dbReference type="EMBL" id="KAI9159840.1"/>
    </source>
</evidence>
<dbReference type="EMBL" id="JAJSOW010000106">
    <property type="protein sequence ID" value="KAI9159840.1"/>
    <property type="molecule type" value="Genomic_DNA"/>
</dbReference>
<feature type="domain" description="RNase H type-1" evidence="1">
    <location>
        <begin position="5"/>
        <end position="69"/>
    </location>
</feature>
<dbReference type="CDD" id="cd06222">
    <property type="entry name" value="RNase_H_like"/>
    <property type="match status" value="1"/>
</dbReference>
<proteinExistence type="predicted"/>
<evidence type="ECO:0000259" key="1">
    <source>
        <dbReference type="Pfam" id="PF13456"/>
    </source>
</evidence>
<reference evidence="2" key="2">
    <citation type="submission" date="2023-02" db="EMBL/GenBank/DDBJ databases">
        <authorList>
            <person name="Swenson N.G."/>
            <person name="Wegrzyn J.L."/>
            <person name="Mcevoy S.L."/>
        </authorList>
    </citation>
    <scope>NUCLEOTIDE SEQUENCE</scope>
    <source>
        <strain evidence="2">91603</strain>
        <tissue evidence="2">Leaf</tissue>
    </source>
</reference>
<keyword evidence="3" id="KW-1185">Reference proteome</keyword>
<dbReference type="InterPro" id="IPR002156">
    <property type="entry name" value="RNaseH_domain"/>
</dbReference>
<dbReference type="InterPro" id="IPR012337">
    <property type="entry name" value="RNaseH-like_sf"/>
</dbReference>
<evidence type="ECO:0000313" key="3">
    <source>
        <dbReference type="Proteomes" id="UP001064489"/>
    </source>
</evidence>
<sequence>MKGSLGLASIGGVLRDHMGKILCVLSSHVGIQDVILAELLAILRACELFGLRPNLANRPLTVISDSKTADSWFLGFIPGNNSHDQVIGDI</sequence>
<comment type="caution">
    <text evidence="2">The sequence shown here is derived from an EMBL/GenBank/DDBJ whole genome shotgun (WGS) entry which is preliminary data.</text>
</comment>
<organism evidence="2 3">
    <name type="scientific">Acer negundo</name>
    <name type="common">Box elder</name>
    <dbReference type="NCBI Taxonomy" id="4023"/>
    <lineage>
        <taxon>Eukaryota</taxon>
        <taxon>Viridiplantae</taxon>
        <taxon>Streptophyta</taxon>
        <taxon>Embryophyta</taxon>
        <taxon>Tracheophyta</taxon>
        <taxon>Spermatophyta</taxon>
        <taxon>Magnoliopsida</taxon>
        <taxon>eudicotyledons</taxon>
        <taxon>Gunneridae</taxon>
        <taxon>Pentapetalae</taxon>
        <taxon>rosids</taxon>
        <taxon>malvids</taxon>
        <taxon>Sapindales</taxon>
        <taxon>Sapindaceae</taxon>
        <taxon>Hippocastanoideae</taxon>
        <taxon>Acereae</taxon>
        <taxon>Acer</taxon>
    </lineage>
</organism>
<dbReference type="Proteomes" id="UP001064489">
    <property type="component" value="Chromosome 2"/>
</dbReference>
<dbReference type="Gene3D" id="3.30.420.10">
    <property type="entry name" value="Ribonuclease H-like superfamily/Ribonuclease H"/>
    <property type="match status" value="1"/>
</dbReference>